<comment type="caution">
    <text evidence="1">The sequence shown here is derived from an EMBL/GenBank/DDBJ whole genome shotgun (WGS) entry which is preliminary data.</text>
</comment>
<protein>
    <submittedName>
        <fullName evidence="1">Uncharacterized protein</fullName>
    </submittedName>
</protein>
<organism evidence="1 2">
    <name type="scientific">Eruca vesicaria subsp. sativa</name>
    <name type="common">Garden rocket</name>
    <name type="synonym">Eruca sativa</name>
    <dbReference type="NCBI Taxonomy" id="29727"/>
    <lineage>
        <taxon>Eukaryota</taxon>
        <taxon>Viridiplantae</taxon>
        <taxon>Streptophyta</taxon>
        <taxon>Embryophyta</taxon>
        <taxon>Tracheophyta</taxon>
        <taxon>Spermatophyta</taxon>
        <taxon>Magnoliopsida</taxon>
        <taxon>eudicotyledons</taxon>
        <taxon>Gunneridae</taxon>
        <taxon>Pentapetalae</taxon>
        <taxon>rosids</taxon>
        <taxon>malvids</taxon>
        <taxon>Brassicales</taxon>
        <taxon>Brassicaceae</taxon>
        <taxon>Brassiceae</taxon>
        <taxon>Eruca</taxon>
    </lineage>
</organism>
<dbReference type="AlphaFoldDB" id="A0ABC8K347"/>
<reference evidence="1 2" key="1">
    <citation type="submission" date="2022-03" db="EMBL/GenBank/DDBJ databases">
        <authorList>
            <person name="Macdonald S."/>
            <person name="Ahmed S."/>
            <person name="Newling K."/>
        </authorList>
    </citation>
    <scope>NUCLEOTIDE SEQUENCE [LARGE SCALE GENOMIC DNA]</scope>
</reference>
<evidence type="ECO:0000313" key="1">
    <source>
        <dbReference type="EMBL" id="CAH8352304.1"/>
    </source>
</evidence>
<evidence type="ECO:0000313" key="2">
    <source>
        <dbReference type="Proteomes" id="UP001642260"/>
    </source>
</evidence>
<accession>A0ABC8K347</accession>
<proteinExistence type="predicted"/>
<dbReference type="Proteomes" id="UP001642260">
    <property type="component" value="Unassembled WGS sequence"/>
</dbReference>
<keyword evidence="2" id="KW-1185">Reference proteome</keyword>
<dbReference type="EMBL" id="CAKOAT010174044">
    <property type="protein sequence ID" value="CAH8352304.1"/>
    <property type="molecule type" value="Genomic_DNA"/>
</dbReference>
<name>A0ABC8K347_ERUVS</name>
<sequence>MVSSRLVDGENIGTVNNNGDAYYQVGSKDDISASNAVSAYSQNHHNTVDVCQDLEADQSHQGVVIETPSFSLGLTQEEQLPAIGVCTLNTVTGNIPINFCDNLGDSQQFRKSTRVKSVPQALVEDYQCGREIVSRARKAQRFIFAFDDKAETGRKFSKLLQQANTHVYVLKSVELKLVGRKFYNLLKEGSFILQRLALSSSYIKT</sequence>
<gene>
    <name evidence="1" type="ORF">ERUC_LOCUS18577</name>
</gene>